<evidence type="ECO:0000313" key="4">
    <source>
        <dbReference type="Proteomes" id="UP000449249"/>
    </source>
</evidence>
<feature type="coiled-coil region" evidence="1">
    <location>
        <begin position="549"/>
        <end position="576"/>
    </location>
</feature>
<evidence type="ECO:0000256" key="1">
    <source>
        <dbReference type="SAM" id="Coils"/>
    </source>
</evidence>
<dbReference type="GO" id="GO:0003677">
    <property type="term" value="F:DNA binding"/>
    <property type="evidence" value="ECO:0007669"/>
    <property type="project" value="InterPro"/>
</dbReference>
<dbReference type="InterPro" id="IPR025054">
    <property type="entry name" value="DUF3991"/>
</dbReference>
<reference evidence="3 4" key="1">
    <citation type="journal article" date="2019" name="Nat. Med.">
        <title>A library of human gut bacterial isolates paired with longitudinal multiomics data enables mechanistic microbiome research.</title>
        <authorList>
            <person name="Poyet M."/>
            <person name="Groussin M."/>
            <person name="Gibbons S.M."/>
            <person name="Avila-Pacheco J."/>
            <person name="Jiang X."/>
            <person name="Kearney S.M."/>
            <person name="Perrotta A.R."/>
            <person name="Berdy B."/>
            <person name="Zhao S."/>
            <person name="Lieberman T.D."/>
            <person name="Swanson P.K."/>
            <person name="Smith M."/>
            <person name="Roesemann S."/>
            <person name="Alexander J.E."/>
            <person name="Rich S.A."/>
            <person name="Livny J."/>
            <person name="Vlamakis H."/>
            <person name="Clish C."/>
            <person name="Bullock K."/>
            <person name="Deik A."/>
            <person name="Scott J."/>
            <person name="Pierce K.A."/>
            <person name="Xavier R.J."/>
            <person name="Alm E.J."/>
        </authorList>
    </citation>
    <scope>NUCLEOTIDE SEQUENCE [LARGE SCALE GENOMIC DNA]</scope>
    <source>
        <strain evidence="3 4">BIOML-A1</strain>
    </source>
</reference>
<dbReference type="EMBL" id="WWSH01000002">
    <property type="protein sequence ID" value="MZK09404.1"/>
    <property type="molecule type" value="Genomic_DNA"/>
</dbReference>
<dbReference type="InterPro" id="IPR027417">
    <property type="entry name" value="P-loop_NTPase"/>
</dbReference>
<accession>A0A6N9JTA1</accession>
<feature type="domain" description="DUF3991" evidence="2">
    <location>
        <begin position="112"/>
        <end position="185"/>
    </location>
</feature>
<dbReference type="RefSeq" id="WP_032508025.1">
    <property type="nucleotide sequence ID" value="NZ_WWSF01000001.1"/>
</dbReference>
<dbReference type="Gene3D" id="3.90.580.10">
    <property type="entry name" value="Zinc finger, CHC2-type domain"/>
    <property type="match status" value="1"/>
</dbReference>
<comment type="caution">
    <text evidence="3">The sequence shown here is derived from an EMBL/GenBank/DDBJ whole genome shotgun (WGS) entry which is preliminary data.</text>
</comment>
<dbReference type="Gene3D" id="3.40.1360.10">
    <property type="match status" value="1"/>
</dbReference>
<dbReference type="CDD" id="cd01029">
    <property type="entry name" value="TOPRIM_primases"/>
    <property type="match status" value="1"/>
</dbReference>
<keyword evidence="1" id="KW-0175">Coiled coil</keyword>
<dbReference type="InterPro" id="IPR036977">
    <property type="entry name" value="DNA_primase_Znf_CHC2"/>
</dbReference>
<proteinExistence type="predicted"/>
<dbReference type="SUPFAM" id="SSF56731">
    <property type="entry name" value="DNA primase core"/>
    <property type="match status" value="1"/>
</dbReference>
<dbReference type="Gene3D" id="3.40.50.300">
    <property type="entry name" value="P-loop containing nucleotide triphosphate hydrolases"/>
    <property type="match status" value="1"/>
</dbReference>
<organism evidence="3 4">
    <name type="scientific">Dorea longicatena</name>
    <dbReference type="NCBI Taxonomy" id="88431"/>
    <lineage>
        <taxon>Bacteria</taxon>
        <taxon>Bacillati</taxon>
        <taxon>Bacillota</taxon>
        <taxon>Clostridia</taxon>
        <taxon>Lachnospirales</taxon>
        <taxon>Lachnospiraceae</taxon>
        <taxon>Dorea</taxon>
    </lineage>
</organism>
<evidence type="ECO:0000259" key="2">
    <source>
        <dbReference type="Pfam" id="PF13154"/>
    </source>
</evidence>
<dbReference type="GO" id="GO:0008270">
    <property type="term" value="F:zinc ion binding"/>
    <property type="evidence" value="ECO:0007669"/>
    <property type="project" value="InterPro"/>
</dbReference>
<protein>
    <submittedName>
        <fullName evidence="3">AAA family ATPase</fullName>
    </submittedName>
</protein>
<evidence type="ECO:0000313" key="3">
    <source>
        <dbReference type="EMBL" id="MZK09404.1"/>
    </source>
</evidence>
<dbReference type="SUPFAM" id="SSF57783">
    <property type="entry name" value="Zinc beta-ribbon"/>
    <property type="match status" value="1"/>
</dbReference>
<dbReference type="Pfam" id="PF13481">
    <property type="entry name" value="AAA_25"/>
    <property type="match status" value="1"/>
</dbReference>
<dbReference type="Pfam" id="PF13155">
    <property type="entry name" value="Toprim_2"/>
    <property type="match status" value="1"/>
</dbReference>
<dbReference type="SUPFAM" id="SSF52540">
    <property type="entry name" value="P-loop containing nucleoside triphosphate hydrolases"/>
    <property type="match status" value="1"/>
</dbReference>
<gene>
    <name evidence="3" type="ORF">GT576_03395</name>
</gene>
<name>A0A6N9JTA1_9FIRM</name>
<dbReference type="Pfam" id="PF13154">
    <property type="entry name" value="DUF3991"/>
    <property type="match status" value="1"/>
</dbReference>
<dbReference type="Proteomes" id="UP000449249">
    <property type="component" value="Unassembled WGS sequence"/>
</dbReference>
<sequence>MYYSQEQIDRANQTNMEDFLRSQGETLIRSGKEYRWKCHDSLTVRGNKWFRHSQSRGGYPVDFVMEFYGKSFPEAVQMLTGEAGAGKPDACPAPSPDFRLPLHNPTNTKAIKYLTEERKINRGIVDTFVAAGDIYEDTRHNVVFVGRDRGTQGVPGIPKYAHCRGTADKFRQDVSGSDKACNFSYQGDSDQLFVFEAPIDLLSFICLYPKDWTKRSYLSLGGVAGKALTHFLSERPDIRRIFLCLDNDNAGNEGCSRLSAELPEGLTILRLLPAWKDWNEVLQHREEIPNRKFIAETITLKEPATEPPVPMIRMSEVQEVAVEWLWEPYLPFGKLTILQGNPGEGKTYFAMQLAAACTNRRPLPNMEPLKPFNVIYQTAEDGLGDTVKPRLLEAGADLDRVMVIDDGDKPLTLSDKRIERAIRENHARLLIIDPVQAFLGADVDMNRANEVRPIFRRLGEIAQETGCAIILIGHLNKAAGSQSTYRGLGSIDITAVVRSLLFIGKVKNDPTTRVLIQEKSSLAPPGKSLAFSLGDGNGFQWIGEYDMTADELLAGVEHTETKAEQAEKLILDLLADGKQMLSADIDKAAAQRGISARTVRTAKQSLGNKLVSERSGTQWLLSLKTE</sequence>
<dbReference type="InterPro" id="IPR034154">
    <property type="entry name" value="TOPRIM_DnaG/twinkle"/>
</dbReference>
<dbReference type="GO" id="GO:0006260">
    <property type="term" value="P:DNA replication"/>
    <property type="evidence" value="ECO:0007669"/>
    <property type="project" value="InterPro"/>
</dbReference>
<dbReference type="AlphaFoldDB" id="A0A6N9JTA1"/>